<feature type="transmembrane region" description="Helical" evidence="1">
    <location>
        <begin position="132"/>
        <end position="159"/>
    </location>
</feature>
<organism evidence="3 4">
    <name type="scientific">Pontibacter saemangeumensis</name>
    <dbReference type="NCBI Taxonomy" id="1084525"/>
    <lineage>
        <taxon>Bacteria</taxon>
        <taxon>Pseudomonadati</taxon>
        <taxon>Bacteroidota</taxon>
        <taxon>Cytophagia</taxon>
        <taxon>Cytophagales</taxon>
        <taxon>Hymenobacteraceae</taxon>
        <taxon>Pontibacter</taxon>
    </lineage>
</organism>
<dbReference type="Proteomes" id="UP001500552">
    <property type="component" value="Unassembled WGS sequence"/>
</dbReference>
<dbReference type="InterPro" id="IPR013099">
    <property type="entry name" value="K_chnl_dom"/>
</dbReference>
<gene>
    <name evidence="3" type="ORF">GCM10023188_10140</name>
</gene>
<keyword evidence="1" id="KW-1133">Transmembrane helix</keyword>
<evidence type="ECO:0000256" key="1">
    <source>
        <dbReference type="SAM" id="Phobius"/>
    </source>
</evidence>
<accession>A0ABP8LF48</accession>
<keyword evidence="1" id="KW-0472">Membrane</keyword>
<feature type="domain" description="Potassium channel" evidence="2">
    <location>
        <begin position="75"/>
        <end position="156"/>
    </location>
</feature>
<dbReference type="EMBL" id="BAABHC010000004">
    <property type="protein sequence ID" value="GAA4427262.1"/>
    <property type="molecule type" value="Genomic_DNA"/>
</dbReference>
<proteinExistence type="predicted"/>
<protein>
    <submittedName>
        <fullName evidence="3">Potassium channel family protein</fullName>
    </submittedName>
</protein>
<feature type="transmembrane region" description="Helical" evidence="1">
    <location>
        <begin position="57"/>
        <end position="80"/>
    </location>
</feature>
<evidence type="ECO:0000313" key="4">
    <source>
        <dbReference type="Proteomes" id="UP001500552"/>
    </source>
</evidence>
<sequence>MDSTINFIIGVVLVTVTAVDLIYTTFAPRGSGVISGPVTVIVWRVFLNVGRIMKSRTVLTGAGIVIVFSILLTWVLLLWAGNVFIYSSADDAIVNTTTKLPADLMERVYFTGYTLSTLGNGDFAAGTDGWRVFTAFISFSGLIFITIAITYMVPVLSAVTQRRALSIRIASIGNSPQRILLNNWNGENYKKLEGQFQNLTQEIIHQGQMHLSYPVLHYFQHEDKEASLLPNLAALDESITLLLLYIPEHMRPGDQYLIPLRKAITTFIGSLTSLYINPKNTDVPALQTNELQQAEVPLQQADMQQIEQLSKRRRALKAMVEYNGWQWKEISAPVLGEVMDLPSML</sequence>
<dbReference type="Pfam" id="PF07885">
    <property type="entry name" value="Ion_trans_2"/>
    <property type="match status" value="1"/>
</dbReference>
<keyword evidence="4" id="KW-1185">Reference proteome</keyword>
<feature type="transmembrane region" description="Helical" evidence="1">
    <location>
        <begin position="32"/>
        <end position="50"/>
    </location>
</feature>
<dbReference type="SUPFAM" id="SSF81324">
    <property type="entry name" value="Voltage-gated potassium channels"/>
    <property type="match status" value="1"/>
</dbReference>
<dbReference type="RefSeq" id="WP_345157269.1">
    <property type="nucleotide sequence ID" value="NZ_BAABHC010000004.1"/>
</dbReference>
<dbReference type="Gene3D" id="1.10.287.70">
    <property type="match status" value="1"/>
</dbReference>
<dbReference type="GO" id="GO:0034220">
    <property type="term" value="P:monoatomic ion transmembrane transport"/>
    <property type="evidence" value="ECO:0007669"/>
    <property type="project" value="UniProtKB-KW"/>
</dbReference>
<keyword evidence="3" id="KW-0813">Transport</keyword>
<reference evidence="4" key="1">
    <citation type="journal article" date="2019" name="Int. J. Syst. Evol. Microbiol.">
        <title>The Global Catalogue of Microorganisms (GCM) 10K type strain sequencing project: providing services to taxonomists for standard genome sequencing and annotation.</title>
        <authorList>
            <consortium name="The Broad Institute Genomics Platform"/>
            <consortium name="The Broad Institute Genome Sequencing Center for Infectious Disease"/>
            <person name="Wu L."/>
            <person name="Ma J."/>
        </authorList>
    </citation>
    <scope>NUCLEOTIDE SEQUENCE [LARGE SCALE GENOMIC DNA]</scope>
    <source>
        <strain evidence="4">JCM 17926</strain>
    </source>
</reference>
<evidence type="ECO:0000313" key="3">
    <source>
        <dbReference type="EMBL" id="GAA4427262.1"/>
    </source>
</evidence>
<keyword evidence="3" id="KW-0407">Ion channel</keyword>
<keyword evidence="1" id="KW-0812">Transmembrane</keyword>
<feature type="transmembrane region" description="Helical" evidence="1">
    <location>
        <begin position="7"/>
        <end position="26"/>
    </location>
</feature>
<evidence type="ECO:0000259" key="2">
    <source>
        <dbReference type="Pfam" id="PF07885"/>
    </source>
</evidence>
<comment type="caution">
    <text evidence="3">The sequence shown here is derived from an EMBL/GenBank/DDBJ whole genome shotgun (WGS) entry which is preliminary data.</text>
</comment>
<keyword evidence="3" id="KW-0406">Ion transport</keyword>
<name>A0ABP8LF48_9BACT</name>